<dbReference type="EMBL" id="JAUEPU010000008">
    <property type="protein sequence ID" value="KAK0500490.1"/>
    <property type="molecule type" value="Genomic_DNA"/>
</dbReference>
<feature type="region of interest" description="Disordered" evidence="5">
    <location>
        <begin position="335"/>
        <end position="375"/>
    </location>
</feature>
<dbReference type="PANTHER" id="PTHR46622">
    <property type="entry name" value="DNA-DEPENDENT METALLOPROTEASE WSS1"/>
    <property type="match status" value="1"/>
</dbReference>
<feature type="compositionally biased region" description="Basic and acidic residues" evidence="5">
    <location>
        <begin position="361"/>
        <end position="375"/>
    </location>
</feature>
<dbReference type="GO" id="GO:0006281">
    <property type="term" value="P:DNA repair"/>
    <property type="evidence" value="ECO:0007669"/>
    <property type="project" value="TreeGrafter"/>
</dbReference>
<dbReference type="GO" id="GO:0008270">
    <property type="term" value="F:zinc ion binding"/>
    <property type="evidence" value="ECO:0007669"/>
    <property type="project" value="UniProtKB-KW"/>
</dbReference>
<dbReference type="PROSITE" id="PS50199">
    <property type="entry name" value="ZF_RANBP2_2"/>
    <property type="match status" value="1"/>
</dbReference>
<evidence type="ECO:0000313" key="8">
    <source>
        <dbReference type="EMBL" id="KAK0500490.1"/>
    </source>
</evidence>
<evidence type="ECO:0000313" key="9">
    <source>
        <dbReference type="Proteomes" id="UP001175228"/>
    </source>
</evidence>
<evidence type="ECO:0000256" key="5">
    <source>
        <dbReference type="SAM" id="MobiDB-lite"/>
    </source>
</evidence>
<name>A0AA39V0E8_9AGAR</name>
<feature type="region of interest" description="Disordered" evidence="5">
    <location>
        <begin position="264"/>
        <end position="294"/>
    </location>
</feature>
<keyword evidence="9" id="KW-1185">Reference proteome</keyword>
<dbReference type="PROSITE" id="PS51397">
    <property type="entry name" value="WLM"/>
    <property type="match status" value="1"/>
</dbReference>
<protein>
    <submittedName>
        <fullName evidence="8">WLM domain-containing protein</fullName>
    </submittedName>
</protein>
<organism evidence="8 9">
    <name type="scientific">Armillaria luteobubalina</name>
    <dbReference type="NCBI Taxonomy" id="153913"/>
    <lineage>
        <taxon>Eukaryota</taxon>
        <taxon>Fungi</taxon>
        <taxon>Dikarya</taxon>
        <taxon>Basidiomycota</taxon>
        <taxon>Agaricomycotina</taxon>
        <taxon>Agaricomycetes</taxon>
        <taxon>Agaricomycetidae</taxon>
        <taxon>Agaricales</taxon>
        <taxon>Marasmiineae</taxon>
        <taxon>Physalacriaceae</taxon>
        <taxon>Armillaria</taxon>
    </lineage>
</organism>
<dbReference type="InterPro" id="IPR036443">
    <property type="entry name" value="Znf_RanBP2_sf"/>
</dbReference>
<evidence type="ECO:0000259" key="7">
    <source>
        <dbReference type="PROSITE" id="PS51397"/>
    </source>
</evidence>
<evidence type="ECO:0000256" key="4">
    <source>
        <dbReference type="PROSITE-ProRule" id="PRU00322"/>
    </source>
</evidence>
<keyword evidence="1" id="KW-0479">Metal-binding</keyword>
<reference evidence="8" key="1">
    <citation type="submission" date="2023-06" db="EMBL/GenBank/DDBJ databases">
        <authorList>
            <consortium name="Lawrence Berkeley National Laboratory"/>
            <person name="Ahrendt S."/>
            <person name="Sahu N."/>
            <person name="Indic B."/>
            <person name="Wong-Bajracharya J."/>
            <person name="Merenyi Z."/>
            <person name="Ke H.-M."/>
            <person name="Monk M."/>
            <person name="Kocsube S."/>
            <person name="Drula E."/>
            <person name="Lipzen A."/>
            <person name="Balint B."/>
            <person name="Henrissat B."/>
            <person name="Andreopoulos B."/>
            <person name="Martin F.M."/>
            <person name="Harder C.B."/>
            <person name="Rigling D."/>
            <person name="Ford K.L."/>
            <person name="Foster G.D."/>
            <person name="Pangilinan J."/>
            <person name="Papanicolaou A."/>
            <person name="Barry K."/>
            <person name="LaButti K."/>
            <person name="Viragh M."/>
            <person name="Koriabine M."/>
            <person name="Yan M."/>
            <person name="Riley R."/>
            <person name="Champramary S."/>
            <person name="Plett K.L."/>
            <person name="Tsai I.J."/>
            <person name="Slot J."/>
            <person name="Sipos G."/>
            <person name="Plett J."/>
            <person name="Nagy L.G."/>
            <person name="Grigoriev I.V."/>
        </authorList>
    </citation>
    <scope>NUCLEOTIDE SEQUENCE</scope>
    <source>
        <strain evidence="8">HWK02</strain>
    </source>
</reference>
<evidence type="ECO:0000256" key="2">
    <source>
        <dbReference type="ARBA" id="ARBA00022771"/>
    </source>
</evidence>
<feature type="domain" description="WLM" evidence="7">
    <location>
        <begin position="8"/>
        <end position="257"/>
    </location>
</feature>
<dbReference type="InterPro" id="IPR053000">
    <property type="entry name" value="WSS1-like_metalloprotease"/>
</dbReference>
<sequence length="493" mass="55086">MVHARFDEKEPNPNPHVNFITPLPANDQDDARQLLRALAAQVRPVMKTHGFVVNSFEEYEHNSVFSGRNWNNGETVELVLRRPGGSFLPTYWLMSTFCHELAHIKHMNHGPAFQALWKQLRTEVRKLQDRGYYGDGYWSAGTRLADSAKVAGEGIDPGDLPEYMCGGAQTRSRPSATRRRRSGRRSEVVPSNHTGRQTAKRRKAGGRVTSKYAFQGEGSSLNDSTGEEGVKGTGFKKQAGSKRAREERALAAERRLQALQSQSEVKVDIKKEEEEDTADRSDSEVEIVSETDGERREALISSEKDDLRNLKSSWKEFKDDFIFTGDGKDNVIEISSDEEDVKEELCDIPVPSGSTYTSGMKDGENRSKYKGKEKGKGKASFSLRSAWADCHLPETPPLGLGKLIKTEVDFPKKEALGMTPTQGSRKLGNTSKEPGDRVQPHVTKPWSEASFSPTEPWECAVCTLINKPRHLACSACFTPRGNDYLYDKYHGKV</sequence>
<feature type="region of interest" description="Disordered" evidence="5">
    <location>
        <begin position="156"/>
        <end position="244"/>
    </location>
</feature>
<comment type="caution">
    <text evidence="8">The sequence shown here is derived from an EMBL/GenBank/DDBJ whole genome shotgun (WGS) entry which is preliminary data.</text>
</comment>
<dbReference type="InterPro" id="IPR001876">
    <property type="entry name" value="Znf_RanBP2"/>
</dbReference>
<dbReference type="Pfam" id="PF08325">
    <property type="entry name" value="WLM"/>
    <property type="match status" value="1"/>
</dbReference>
<dbReference type="PROSITE" id="PS01358">
    <property type="entry name" value="ZF_RANBP2_1"/>
    <property type="match status" value="1"/>
</dbReference>
<evidence type="ECO:0000259" key="6">
    <source>
        <dbReference type="PROSITE" id="PS50199"/>
    </source>
</evidence>
<dbReference type="AlphaFoldDB" id="A0AA39V0E8"/>
<dbReference type="Gene3D" id="2.30.30.380">
    <property type="entry name" value="Zn-finger domain of Sec23/24"/>
    <property type="match status" value="1"/>
</dbReference>
<dbReference type="Proteomes" id="UP001175228">
    <property type="component" value="Unassembled WGS sequence"/>
</dbReference>
<dbReference type="Gene3D" id="3.30.2010.10">
    <property type="entry name" value="Metalloproteases ('zincins'), catalytic domain"/>
    <property type="match status" value="1"/>
</dbReference>
<dbReference type="InterPro" id="IPR013536">
    <property type="entry name" value="WLM_dom"/>
</dbReference>
<dbReference type="GO" id="GO:0005634">
    <property type="term" value="C:nucleus"/>
    <property type="evidence" value="ECO:0007669"/>
    <property type="project" value="TreeGrafter"/>
</dbReference>
<proteinExistence type="predicted"/>
<evidence type="ECO:0000256" key="3">
    <source>
        <dbReference type="ARBA" id="ARBA00022833"/>
    </source>
</evidence>
<feature type="region of interest" description="Disordered" evidence="5">
    <location>
        <begin position="416"/>
        <end position="449"/>
    </location>
</feature>
<evidence type="ECO:0000256" key="1">
    <source>
        <dbReference type="ARBA" id="ARBA00022723"/>
    </source>
</evidence>
<dbReference type="SUPFAM" id="SSF90209">
    <property type="entry name" value="Ran binding protein zinc finger-like"/>
    <property type="match status" value="1"/>
</dbReference>
<dbReference type="PANTHER" id="PTHR46622:SF1">
    <property type="entry name" value="DNA-DEPENDENT METALLOPROTEASE WSS1"/>
    <property type="match status" value="1"/>
</dbReference>
<accession>A0AA39V0E8</accession>
<keyword evidence="2 4" id="KW-0863">Zinc-finger</keyword>
<feature type="compositionally biased region" description="Polar residues" evidence="5">
    <location>
        <begin position="419"/>
        <end position="432"/>
    </location>
</feature>
<gene>
    <name evidence="8" type="ORF">EDD18DRAFT_830650</name>
</gene>
<feature type="domain" description="RanBP2-type" evidence="6">
    <location>
        <begin position="453"/>
        <end position="482"/>
    </location>
</feature>
<dbReference type="GO" id="GO:0008237">
    <property type="term" value="F:metallopeptidase activity"/>
    <property type="evidence" value="ECO:0007669"/>
    <property type="project" value="TreeGrafter"/>
</dbReference>
<keyword evidence="3" id="KW-0862">Zinc</keyword>
<dbReference type="SMART" id="SM00547">
    <property type="entry name" value="ZnF_RBZ"/>
    <property type="match status" value="1"/>
</dbReference>
<feature type="compositionally biased region" description="Basic and acidic residues" evidence="5">
    <location>
        <begin position="265"/>
        <end position="283"/>
    </location>
</feature>